<evidence type="ECO:0000256" key="6">
    <source>
        <dbReference type="RuleBase" id="RU000716"/>
    </source>
</evidence>
<dbReference type="InterPro" id="IPR036388">
    <property type="entry name" value="WH-like_DNA-bd_sf"/>
</dbReference>
<dbReference type="Pfam" id="PF04542">
    <property type="entry name" value="Sigma70_r2"/>
    <property type="match status" value="1"/>
</dbReference>
<dbReference type="PROSITE" id="PS01063">
    <property type="entry name" value="SIGMA70_ECF"/>
    <property type="match status" value="1"/>
</dbReference>
<comment type="similarity">
    <text evidence="1 6">Belongs to the sigma-70 factor family. ECF subfamily.</text>
</comment>
<dbReference type="InterPro" id="IPR014284">
    <property type="entry name" value="RNA_pol_sigma-70_dom"/>
</dbReference>
<keyword evidence="2 6" id="KW-0805">Transcription regulation</keyword>
<reference evidence="9" key="1">
    <citation type="submission" date="2017-02" db="EMBL/GenBank/DDBJ databases">
        <authorList>
            <person name="Dridi B."/>
        </authorList>
    </citation>
    <scope>NUCLEOTIDE SEQUENCE [LARGE SCALE GENOMIC DNA]</scope>
    <source>
        <strain evidence="9">bH819</strain>
    </source>
</reference>
<dbReference type="SUPFAM" id="SSF88659">
    <property type="entry name" value="Sigma3 and sigma4 domains of RNA polymerase sigma factors"/>
    <property type="match status" value="1"/>
</dbReference>
<dbReference type="InterPro" id="IPR000838">
    <property type="entry name" value="RNA_pol_sigma70_ECF_CS"/>
</dbReference>
<keyword evidence="4 6" id="KW-0238">DNA-binding</keyword>
<feature type="domain" description="RNA polymerase sigma-70 region 2" evidence="7">
    <location>
        <begin position="23"/>
        <end position="90"/>
    </location>
</feature>
<dbReference type="InterPro" id="IPR007627">
    <property type="entry name" value="RNA_pol_sigma70_r2"/>
</dbReference>
<dbReference type="InterPro" id="IPR013324">
    <property type="entry name" value="RNA_pol_sigma_r3/r4-like"/>
</dbReference>
<protein>
    <recommendedName>
        <fullName evidence="6">RNA polymerase sigma factor</fullName>
    </recommendedName>
</protein>
<keyword evidence="9" id="KW-1185">Reference proteome</keyword>
<evidence type="ECO:0000256" key="2">
    <source>
        <dbReference type="ARBA" id="ARBA00023015"/>
    </source>
</evidence>
<evidence type="ECO:0000259" key="7">
    <source>
        <dbReference type="Pfam" id="PF04542"/>
    </source>
</evidence>
<accession>A0A1X6WL47</accession>
<dbReference type="Gene3D" id="1.10.10.10">
    <property type="entry name" value="Winged helix-like DNA-binding domain superfamily/Winged helix DNA-binding domain"/>
    <property type="match status" value="1"/>
</dbReference>
<evidence type="ECO:0000313" key="9">
    <source>
        <dbReference type="Proteomes" id="UP000195918"/>
    </source>
</evidence>
<evidence type="ECO:0000256" key="5">
    <source>
        <dbReference type="ARBA" id="ARBA00023163"/>
    </source>
</evidence>
<dbReference type="GO" id="GO:0003677">
    <property type="term" value="F:DNA binding"/>
    <property type="evidence" value="ECO:0007669"/>
    <property type="project" value="UniProtKB-KW"/>
</dbReference>
<sequence length="179" mass="21542">MPSDADLIKKIIKKGSKEASEILIERYYDALYCFLYRQLGNKEDSLDVTQEVFISVLNSIQTYDAKKASFKTWLFQIGTYKVIDRRRKKQVIYEELEEYHEGQTDDLLAQFVEFELLESVNDYVMKFHPDIQKVFRLKIYGDFTFKEISRLLNQSEEKVKAQYYRLVKKIRKEFQENER</sequence>
<organism evidence="8 9">
    <name type="scientific">Vagococcus fluvialis bH819</name>
    <dbReference type="NCBI Taxonomy" id="1255619"/>
    <lineage>
        <taxon>Bacteria</taxon>
        <taxon>Bacillati</taxon>
        <taxon>Bacillota</taxon>
        <taxon>Bacilli</taxon>
        <taxon>Lactobacillales</taxon>
        <taxon>Enterococcaceae</taxon>
        <taxon>Vagococcus</taxon>
    </lineage>
</organism>
<keyword evidence="3 6" id="KW-0731">Sigma factor</keyword>
<dbReference type="Gene3D" id="1.10.1740.10">
    <property type="match status" value="1"/>
</dbReference>
<proteinExistence type="inferred from homology"/>
<dbReference type="InterPro" id="IPR039425">
    <property type="entry name" value="RNA_pol_sigma-70-like"/>
</dbReference>
<keyword evidence="5 6" id="KW-0804">Transcription</keyword>
<evidence type="ECO:0000256" key="1">
    <source>
        <dbReference type="ARBA" id="ARBA00010641"/>
    </source>
</evidence>
<dbReference type="AlphaFoldDB" id="A0A1X6WL47"/>
<dbReference type="GO" id="GO:0006352">
    <property type="term" value="P:DNA-templated transcription initiation"/>
    <property type="evidence" value="ECO:0007669"/>
    <property type="project" value="InterPro"/>
</dbReference>
<dbReference type="NCBIfam" id="TIGR02937">
    <property type="entry name" value="sigma70-ECF"/>
    <property type="match status" value="1"/>
</dbReference>
<dbReference type="PANTHER" id="PTHR43133:SF60">
    <property type="entry name" value="RNA POLYMERASE SIGMA FACTOR SIGV"/>
    <property type="match status" value="1"/>
</dbReference>
<dbReference type="Proteomes" id="UP000195918">
    <property type="component" value="Unassembled WGS sequence"/>
</dbReference>
<name>A0A1X6WL47_9ENTE</name>
<gene>
    <name evidence="8" type="ORF">FM121_02710</name>
</gene>
<dbReference type="GO" id="GO:0016987">
    <property type="term" value="F:sigma factor activity"/>
    <property type="evidence" value="ECO:0007669"/>
    <property type="project" value="UniProtKB-KW"/>
</dbReference>
<dbReference type="EMBL" id="FWFD01000007">
    <property type="protein sequence ID" value="SLM84979.1"/>
    <property type="molecule type" value="Genomic_DNA"/>
</dbReference>
<dbReference type="SUPFAM" id="SSF88946">
    <property type="entry name" value="Sigma2 domain of RNA polymerase sigma factors"/>
    <property type="match status" value="1"/>
</dbReference>
<dbReference type="InterPro" id="IPR013325">
    <property type="entry name" value="RNA_pol_sigma_r2"/>
</dbReference>
<evidence type="ECO:0000313" key="8">
    <source>
        <dbReference type="EMBL" id="SLM84979.1"/>
    </source>
</evidence>
<evidence type="ECO:0000256" key="4">
    <source>
        <dbReference type="ARBA" id="ARBA00023125"/>
    </source>
</evidence>
<dbReference type="PANTHER" id="PTHR43133">
    <property type="entry name" value="RNA POLYMERASE ECF-TYPE SIGMA FACTO"/>
    <property type="match status" value="1"/>
</dbReference>
<dbReference type="RefSeq" id="WP_086950622.1">
    <property type="nucleotide sequence ID" value="NZ_FWFD01000007.1"/>
</dbReference>
<evidence type="ECO:0000256" key="3">
    <source>
        <dbReference type="ARBA" id="ARBA00023082"/>
    </source>
</evidence>
<dbReference type="OrthoDB" id="9782703at2"/>